<dbReference type="Gene3D" id="3.30.450.20">
    <property type="entry name" value="PAS domain"/>
    <property type="match status" value="1"/>
</dbReference>
<evidence type="ECO:0000256" key="2">
    <source>
        <dbReference type="ARBA" id="ARBA00006402"/>
    </source>
</evidence>
<dbReference type="InterPro" id="IPR036097">
    <property type="entry name" value="HisK_dim/P_sf"/>
</dbReference>
<dbReference type="Gene3D" id="3.30.565.10">
    <property type="entry name" value="Histidine kinase-like ATPase, C-terminal domain"/>
    <property type="match status" value="1"/>
</dbReference>
<keyword evidence="10" id="KW-0675">Receptor</keyword>
<dbReference type="SMART" id="SM00388">
    <property type="entry name" value="HisKA"/>
    <property type="match status" value="1"/>
</dbReference>
<dbReference type="InterPro" id="IPR050351">
    <property type="entry name" value="BphY/WalK/GraS-like"/>
</dbReference>
<keyword evidence="8 13" id="KW-0418">Kinase</keyword>
<dbReference type="GO" id="GO:0009881">
    <property type="term" value="F:photoreceptor activity"/>
    <property type="evidence" value="ECO:0007669"/>
    <property type="project" value="UniProtKB-KW"/>
</dbReference>
<evidence type="ECO:0000256" key="3">
    <source>
        <dbReference type="ARBA" id="ARBA00012438"/>
    </source>
</evidence>
<dbReference type="PANTHER" id="PTHR42878">
    <property type="entry name" value="TWO-COMPONENT HISTIDINE KINASE"/>
    <property type="match status" value="1"/>
</dbReference>
<dbReference type="SUPFAM" id="SSF55874">
    <property type="entry name" value="ATPase domain of HSP90 chaperone/DNA topoisomerase II/histidine kinase"/>
    <property type="match status" value="1"/>
</dbReference>
<accession>A0A1G9K8E2</accession>
<dbReference type="RefSeq" id="WP_089683731.1">
    <property type="nucleotide sequence ID" value="NZ_FNFO01000006.1"/>
</dbReference>
<evidence type="ECO:0000313" key="13">
    <source>
        <dbReference type="EMBL" id="SDL45796.1"/>
    </source>
</evidence>
<dbReference type="GO" id="GO:0030295">
    <property type="term" value="F:protein kinase activator activity"/>
    <property type="evidence" value="ECO:0007669"/>
    <property type="project" value="TreeGrafter"/>
</dbReference>
<keyword evidence="9" id="KW-0157">Chromophore</keyword>
<evidence type="ECO:0000259" key="11">
    <source>
        <dbReference type="PROSITE" id="PS50046"/>
    </source>
</evidence>
<dbReference type="Gene3D" id="1.10.287.130">
    <property type="match status" value="1"/>
</dbReference>
<keyword evidence="7" id="KW-0808">Transferase</keyword>
<dbReference type="EMBL" id="FNFO01000006">
    <property type="protein sequence ID" value="SDL45796.1"/>
    <property type="molecule type" value="Genomic_DNA"/>
</dbReference>
<comment type="similarity">
    <text evidence="2">In the N-terminal section; belongs to the phytochrome family.</text>
</comment>
<proteinExistence type="inferred from homology"/>
<dbReference type="Pfam" id="PF00512">
    <property type="entry name" value="HisKA"/>
    <property type="match status" value="1"/>
</dbReference>
<dbReference type="Gene3D" id="3.30.450.40">
    <property type="match status" value="1"/>
</dbReference>
<dbReference type="CDD" id="cd00082">
    <property type="entry name" value="HisKA"/>
    <property type="match status" value="1"/>
</dbReference>
<evidence type="ECO:0000256" key="1">
    <source>
        <dbReference type="ARBA" id="ARBA00000085"/>
    </source>
</evidence>
<dbReference type="PROSITE" id="PS50109">
    <property type="entry name" value="HIS_KIN"/>
    <property type="match status" value="1"/>
</dbReference>
<dbReference type="PRINTS" id="PR01033">
    <property type="entry name" value="PHYTOCHROME"/>
</dbReference>
<dbReference type="GO" id="GO:0007234">
    <property type="term" value="P:osmosensory signaling via phosphorelay pathway"/>
    <property type="evidence" value="ECO:0007669"/>
    <property type="project" value="TreeGrafter"/>
</dbReference>
<evidence type="ECO:0000256" key="4">
    <source>
        <dbReference type="ARBA" id="ARBA00022543"/>
    </source>
</evidence>
<dbReference type="SMART" id="SM00065">
    <property type="entry name" value="GAF"/>
    <property type="match status" value="1"/>
</dbReference>
<dbReference type="PANTHER" id="PTHR42878:SF15">
    <property type="entry name" value="BACTERIOPHYTOCHROME"/>
    <property type="match status" value="1"/>
</dbReference>
<evidence type="ECO:0000256" key="6">
    <source>
        <dbReference type="ARBA" id="ARBA00022606"/>
    </source>
</evidence>
<dbReference type="InterPro" id="IPR005467">
    <property type="entry name" value="His_kinase_dom"/>
</dbReference>
<evidence type="ECO:0000259" key="12">
    <source>
        <dbReference type="PROSITE" id="PS50109"/>
    </source>
</evidence>
<evidence type="ECO:0000256" key="5">
    <source>
        <dbReference type="ARBA" id="ARBA00022553"/>
    </source>
</evidence>
<dbReference type="OrthoDB" id="9766459at2"/>
<evidence type="ECO:0000313" key="14">
    <source>
        <dbReference type="Proteomes" id="UP000198510"/>
    </source>
</evidence>
<gene>
    <name evidence="13" type="ORF">SAMN05421823_10679</name>
</gene>
<keyword evidence="5" id="KW-0597">Phosphoprotein</keyword>
<sequence length="763" mass="86123">MPAAPRNLLQESDYLSAPVDLTNCDREPIHIPGQIQPHGLLLTYDPTLQTIQQVSQNWDTYGPGMAQNLLQAPMAQVFTSSACATLQRFVEQAHQEARGSTLVTLHLIGKEAPYEAVVHLSEGLVVVELEEVASQDQPLPFSRINNIFTYLEEASSVEVLCQRGADTLRDLTGFDRVMVYKFLEDDHGWVIAEAKDHALEPFLDLHYPASDIPVQARALYLRNRLRFIPDIHYTPQAILPAENPRTGHPLNLTFSVLRSVSPIHIEYLRNMGVGASMSVSIIKDGKLWGLFACHHSKPHRVPQHVRQACELFSHTFAARLAERQTEEERGYHIKARMVQKQLLQQMTQAPVFTDGLYRDETTLLDLVRAEGAAICFEDQIISLGQTPAEHHIRHLVEWLQRRNLPDVYATHALSHDWPEGLAMKEKASGILAISISKIQGDYLVWFRPEVLETVTWAGQPTKGEVAENGEVRLSPRLSFQAWKQSVEHQAQPWLPYEIESATAFRNIVIGIILRTSGELKLKADILSRLNRELAQSNDELDSFAYIASHDLKEPLRGIRNYANFLLEDYGTRFEEDGHSKLQTLVRLSQRMEELINSLLEFSRVGRLELSIRSIDLNQLVHDSIDFLQVFIKEHGAQVTVSQPLPTVTCDPIRVSEVFTNLITNAIKYNETDQPSVEIGYLAAESPEGIPTFYVKDNGIGVSERHFESIFRIFKRLHARDQYGGGTGAGLTIVKKIIDRHGGKIWLRSSPGQGSTFFFQLQPA</sequence>
<dbReference type="InterPro" id="IPR003594">
    <property type="entry name" value="HATPase_dom"/>
</dbReference>
<feature type="domain" description="Phytochrome chromophore attachment site" evidence="11">
    <location>
        <begin position="156"/>
        <end position="314"/>
    </location>
</feature>
<name>A0A1G9K8E2_9BACT</name>
<dbReference type="GO" id="GO:0000155">
    <property type="term" value="F:phosphorelay sensor kinase activity"/>
    <property type="evidence" value="ECO:0007669"/>
    <property type="project" value="InterPro"/>
</dbReference>
<organism evidence="13 14">
    <name type="scientific">Catalinimonas alkaloidigena</name>
    <dbReference type="NCBI Taxonomy" id="1075417"/>
    <lineage>
        <taxon>Bacteria</taxon>
        <taxon>Pseudomonadati</taxon>
        <taxon>Bacteroidota</taxon>
        <taxon>Cytophagia</taxon>
        <taxon>Cytophagales</taxon>
        <taxon>Catalimonadaceae</taxon>
        <taxon>Catalinimonas</taxon>
    </lineage>
</organism>
<dbReference type="InterPro" id="IPR016132">
    <property type="entry name" value="Phyto_chromo_attachment"/>
</dbReference>
<dbReference type="SUPFAM" id="SSF47384">
    <property type="entry name" value="Homodimeric domain of signal transducing histidine kinase"/>
    <property type="match status" value="1"/>
</dbReference>
<evidence type="ECO:0000256" key="8">
    <source>
        <dbReference type="ARBA" id="ARBA00022777"/>
    </source>
</evidence>
<dbReference type="FunFam" id="3.30.565.10:FF:000006">
    <property type="entry name" value="Sensor histidine kinase WalK"/>
    <property type="match status" value="1"/>
</dbReference>
<dbReference type="GO" id="GO:0006355">
    <property type="term" value="P:regulation of DNA-templated transcription"/>
    <property type="evidence" value="ECO:0007669"/>
    <property type="project" value="InterPro"/>
</dbReference>
<dbReference type="STRING" id="1075417.SAMN05421823_10679"/>
<dbReference type="SUPFAM" id="SSF55781">
    <property type="entry name" value="GAF domain-like"/>
    <property type="match status" value="2"/>
</dbReference>
<dbReference type="Gene3D" id="3.30.450.270">
    <property type="match status" value="1"/>
</dbReference>
<dbReference type="InterPro" id="IPR043150">
    <property type="entry name" value="Phytochrome_PHY_sf"/>
</dbReference>
<dbReference type="EC" id="2.7.13.3" evidence="3"/>
<keyword evidence="6" id="KW-0716">Sensory transduction</keyword>
<dbReference type="InterPro" id="IPR003018">
    <property type="entry name" value="GAF"/>
</dbReference>
<dbReference type="InterPro" id="IPR001294">
    <property type="entry name" value="Phytochrome"/>
</dbReference>
<dbReference type="AlphaFoldDB" id="A0A1G9K8E2"/>
<dbReference type="SMART" id="SM00387">
    <property type="entry name" value="HATPase_c"/>
    <property type="match status" value="1"/>
</dbReference>
<dbReference type="Pfam" id="PF02518">
    <property type="entry name" value="HATPase_c"/>
    <property type="match status" value="1"/>
</dbReference>
<evidence type="ECO:0000256" key="10">
    <source>
        <dbReference type="ARBA" id="ARBA00023170"/>
    </source>
</evidence>
<keyword evidence="14" id="KW-1185">Reference proteome</keyword>
<dbReference type="Proteomes" id="UP000198510">
    <property type="component" value="Unassembled WGS sequence"/>
</dbReference>
<dbReference type="InterPro" id="IPR013654">
    <property type="entry name" value="PAS_2"/>
</dbReference>
<comment type="catalytic activity">
    <reaction evidence="1">
        <text>ATP + protein L-histidine = ADP + protein N-phospho-L-histidine.</text>
        <dbReference type="EC" id="2.7.13.3"/>
    </reaction>
</comment>
<evidence type="ECO:0000256" key="9">
    <source>
        <dbReference type="ARBA" id="ARBA00022991"/>
    </source>
</evidence>
<dbReference type="GO" id="GO:0009584">
    <property type="term" value="P:detection of visible light"/>
    <property type="evidence" value="ECO:0007669"/>
    <property type="project" value="InterPro"/>
</dbReference>
<dbReference type="GO" id="GO:0000156">
    <property type="term" value="F:phosphorelay response regulator activity"/>
    <property type="evidence" value="ECO:0007669"/>
    <property type="project" value="TreeGrafter"/>
</dbReference>
<dbReference type="InterPro" id="IPR035965">
    <property type="entry name" value="PAS-like_dom_sf"/>
</dbReference>
<keyword evidence="4" id="KW-0600">Photoreceptor protein</keyword>
<dbReference type="InterPro" id="IPR036890">
    <property type="entry name" value="HATPase_C_sf"/>
</dbReference>
<dbReference type="InterPro" id="IPR013515">
    <property type="entry name" value="Phytochrome_cen-reg"/>
</dbReference>
<evidence type="ECO:0000256" key="7">
    <source>
        <dbReference type="ARBA" id="ARBA00022679"/>
    </source>
</evidence>
<protein>
    <recommendedName>
        <fullName evidence="3">histidine kinase</fullName>
        <ecNumber evidence="3">2.7.13.3</ecNumber>
    </recommendedName>
</protein>
<reference evidence="13 14" key="1">
    <citation type="submission" date="2016-10" db="EMBL/GenBank/DDBJ databases">
        <authorList>
            <person name="de Groot N.N."/>
        </authorList>
    </citation>
    <scope>NUCLEOTIDE SEQUENCE [LARGE SCALE GENOMIC DNA]</scope>
    <source>
        <strain evidence="13 14">DSM 25186</strain>
    </source>
</reference>
<dbReference type="SUPFAM" id="SSF55785">
    <property type="entry name" value="PYP-like sensor domain (PAS domain)"/>
    <property type="match status" value="1"/>
</dbReference>
<dbReference type="Pfam" id="PF00360">
    <property type="entry name" value="PHY"/>
    <property type="match status" value="1"/>
</dbReference>
<dbReference type="InterPro" id="IPR003661">
    <property type="entry name" value="HisK_dim/P_dom"/>
</dbReference>
<dbReference type="PROSITE" id="PS50046">
    <property type="entry name" value="PHYTOCHROME_2"/>
    <property type="match status" value="1"/>
</dbReference>
<dbReference type="InterPro" id="IPR029016">
    <property type="entry name" value="GAF-like_dom_sf"/>
</dbReference>
<feature type="domain" description="Histidine kinase" evidence="12">
    <location>
        <begin position="546"/>
        <end position="763"/>
    </location>
</feature>
<dbReference type="Pfam" id="PF08446">
    <property type="entry name" value="PAS_2"/>
    <property type="match status" value="1"/>
</dbReference>
<dbReference type="Pfam" id="PF01590">
    <property type="entry name" value="GAF"/>
    <property type="match status" value="1"/>
</dbReference>